<dbReference type="AlphaFoldDB" id="A0A364K7C4"/>
<evidence type="ECO:0000313" key="2">
    <source>
        <dbReference type="Proteomes" id="UP000251213"/>
    </source>
</evidence>
<accession>A0A364K7C4</accession>
<organism evidence="1 2">
    <name type="scientific">Thermoflavimicrobium daqui</name>
    <dbReference type="NCBI Taxonomy" id="2137476"/>
    <lineage>
        <taxon>Bacteria</taxon>
        <taxon>Bacillati</taxon>
        <taxon>Bacillota</taxon>
        <taxon>Bacilli</taxon>
        <taxon>Bacillales</taxon>
        <taxon>Thermoactinomycetaceae</taxon>
        <taxon>Thermoflavimicrobium</taxon>
    </lineage>
</organism>
<name>A0A364K7C4_9BACL</name>
<dbReference type="EMBL" id="QJKK01000002">
    <property type="protein sequence ID" value="RAL26201.1"/>
    <property type="molecule type" value="Genomic_DNA"/>
</dbReference>
<reference evidence="1 2" key="2">
    <citation type="submission" date="2018-06" db="EMBL/GenBank/DDBJ databases">
        <authorList>
            <person name="Zhirakovskaya E."/>
        </authorList>
    </citation>
    <scope>NUCLEOTIDE SEQUENCE [LARGE SCALE GENOMIC DNA]</scope>
    <source>
        <strain evidence="1 2">FBKL4.011</strain>
    </source>
</reference>
<dbReference type="SUPFAM" id="SSF53448">
    <property type="entry name" value="Nucleotide-diphospho-sugar transferases"/>
    <property type="match status" value="1"/>
</dbReference>
<dbReference type="Proteomes" id="UP000251213">
    <property type="component" value="Unassembled WGS sequence"/>
</dbReference>
<evidence type="ECO:0000313" key="1">
    <source>
        <dbReference type="EMBL" id="RAL26201.1"/>
    </source>
</evidence>
<reference evidence="1 2" key="1">
    <citation type="submission" date="2018-06" db="EMBL/GenBank/DDBJ databases">
        <title>Thermoflavimicrobium daqus sp. nov., a thermophilic microbe isolated from Moutai-flavour Daqu.</title>
        <authorList>
            <person name="Wang X."/>
            <person name="Zhou H."/>
        </authorList>
    </citation>
    <scope>NUCLEOTIDE SEQUENCE [LARGE SCALE GENOMIC DNA]</scope>
    <source>
        <strain evidence="1 2">FBKL4.011</strain>
    </source>
</reference>
<gene>
    <name evidence="1" type="ORF">DL897_04170</name>
</gene>
<proteinExistence type="predicted"/>
<keyword evidence="2" id="KW-1185">Reference proteome</keyword>
<dbReference type="Gene3D" id="3.90.550.10">
    <property type="entry name" value="Spore Coat Polysaccharide Biosynthesis Protein SpsA, Chain A"/>
    <property type="match status" value="1"/>
</dbReference>
<comment type="caution">
    <text evidence="1">The sequence shown here is derived from an EMBL/GenBank/DDBJ whole genome shotgun (WGS) entry which is preliminary data.</text>
</comment>
<dbReference type="InterPro" id="IPR029044">
    <property type="entry name" value="Nucleotide-diphossugar_trans"/>
</dbReference>
<protein>
    <submittedName>
        <fullName evidence="1">Uncharacterized protein</fullName>
    </submittedName>
</protein>
<sequence>MFPYAKYMASIRVNREEEFAPVKNKIGPDSPDTAQKFIFDLHHKWLIKDQMIEISPLLSYTGEGLNKELLNSNNRVH</sequence>